<protein>
    <submittedName>
        <fullName evidence="4">ParB/RepB/Spo0J family partition protein</fullName>
    </submittedName>
</protein>
<dbReference type="GO" id="GO:0003677">
    <property type="term" value="F:DNA binding"/>
    <property type="evidence" value="ECO:0007669"/>
    <property type="project" value="InterPro"/>
</dbReference>
<evidence type="ECO:0000313" key="4">
    <source>
        <dbReference type="EMBL" id="MDD1011640.1"/>
    </source>
</evidence>
<reference evidence="4 5" key="1">
    <citation type="submission" date="2022-05" db="EMBL/GenBank/DDBJ databases">
        <title>Novel Pseudomonas spp. Isolated from a Rainbow Trout Aquaculture Facility.</title>
        <authorList>
            <person name="Testerman T."/>
            <person name="Graf J."/>
        </authorList>
    </citation>
    <scope>NUCLEOTIDE SEQUENCE [LARGE SCALE GENOMIC DNA]</scope>
    <source>
        <strain evidence="4 5">ID1042</strain>
    </source>
</reference>
<gene>
    <name evidence="4" type="ORF">M5G27_29730</name>
</gene>
<accession>A0A9X4HD13</accession>
<dbReference type="SUPFAM" id="SSF110849">
    <property type="entry name" value="ParB/Sulfiredoxin"/>
    <property type="match status" value="1"/>
</dbReference>
<dbReference type="GO" id="GO:0007059">
    <property type="term" value="P:chromosome segregation"/>
    <property type="evidence" value="ECO:0007669"/>
    <property type="project" value="TreeGrafter"/>
</dbReference>
<sequence>MSAQSETTSKANRKTGKAADDKVAKPSRPGLSALLAGSLTQTFANHKQIIEDTGVSDTEYWSARPIDISIVDPNPYQPRKDFEGIDELVRLIDEQGLLVPIEVRAKGNRYELVSGERRVRAHKILGKTRILAHVVNITDQESSARALVENFGRKDLSDYEKSRAIIRHKKEFGSVSSTHQEFGLTQTTYYRMMAFESLPVAVNTLLDKKPALITAASAEKTVKFIKEKVESGTSQEALEKALISIIQAALSTGTPIKNLARSLEKKFPQATQTTAGIELKSGEVKLGHAKKSKNFYELKLVRSQFSDEQLEKLEEFLKSLKSA</sequence>
<dbReference type="RefSeq" id="WP_050682281.1">
    <property type="nucleotide sequence ID" value="NZ_JAMDHA010000059.1"/>
</dbReference>
<dbReference type="Proteomes" id="UP001148185">
    <property type="component" value="Unassembled WGS sequence"/>
</dbReference>
<dbReference type="AlphaFoldDB" id="A0A9X4HD13"/>
<evidence type="ECO:0000256" key="1">
    <source>
        <dbReference type="ARBA" id="ARBA00006295"/>
    </source>
</evidence>
<dbReference type="SUPFAM" id="SSF109709">
    <property type="entry name" value="KorB DNA-binding domain-like"/>
    <property type="match status" value="1"/>
</dbReference>
<organism evidence="4 5">
    <name type="scientific">Pseudomonas shahriarae</name>
    <dbReference type="NCBI Taxonomy" id="2745512"/>
    <lineage>
        <taxon>Bacteria</taxon>
        <taxon>Pseudomonadati</taxon>
        <taxon>Pseudomonadota</taxon>
        <taxon>Gammaproteobacteria</taxon>
        <taxon>Pseudomonadales</taxon>
        <taxon>Pseudomonadaceae</taxon>
        <taxon>Pseudomonas</taxon>
    </lineage>
</organism>
<evidence type="ECO:0000256" key="2">
    <source>
        <dbReference type="SAM" id="MobiDB-lite"/>
    </source>
</evidence>
<dbReference type="InterPro" id="IPR004437">
    <property type="entry name" value="ParB/RepB/Spo0J"/>
</dbReference>
<dbReference type="PANTHER" id="PTHR33375">
    <property type="entry name" value="CHROMOSOME-PARTITIONING PROTEIN PARB-RELATED"/>
    <property type="match status" value="1"/>
</dbReference>
<feature type="compositionally biased region" description="Polar residues" evidence="2">
    <location>
        <begin position="1"/>
        <end position="10"/>
    </location>
</feature>
<feature type="region of interest" description="Disordered" evidence="2">
    <location>
        <begin position="1"/>
        <end position="29"/>
    </location>
</feature>
<comment type="caution">
    <text evidence="4">The sequence shown here is derived from an EMBL/GenBank/DDBJ whole genome shotgun (WGS) entry which is preliminary data.</text>
</comment>
<dbReference type="InterPro" id="IPR003115">
    <property type="entry name" value="ParB_N"/>
</dbReference>
<dbReference type="Gene3D" id="1.10.10.2830">
    <property type="match status" value="1"/>
</dbReference>
<dbReference type="GO" id="GO:0005694">
    <property type="term" value="C:chromosome"/>
    <property type="evidence" value="ECO:0007669"/>
    <property type="project" value="TreeGrafter"/>
</dbReference>
<dbReference type="Gene3D" id="3.90.1530.30">
    <property type="match status" value="1"/>
</dbReference>
<evidence type="ECO:0000259" key="3">
    <source>
        <dbReference type="SMART" id="SM00470"/>
    </source>
</evidence>
<comment type="similarity">
    <text evidence="1">Belongs to the ParB family.</text>
</comment>
<dbReference type="SMART" id="SM00470">
    <property type="entry name" value="ParB"/>
    <property type="match status" value="1"/>
</dbReference>
<dbReference type="InterPro" id="IPR050336">
    <property type="entry name" value="Chromosome_partition/occlusion"/>
</dbReference>
<dbReference type="InterPro" id="IPR036086">
    <property type="entry name" value="ParB/Sulfiredoxin_sf"/>
</dbReference>
<name>A0A9X4HD13_9PSED</name>
<dbReference type="EMBL" id="JAMDHA010000059">
    <property type="protein sequence ID" value="MDD1011640.1"/>
    <property type="molecule type" value="Genomic_DNA"/>
</dbReference>
<proteinExistence type="inferred from homology"/>
<dbReference type="NCBIfam" id="TIGR00180">
    <property type="entry name" value="parB_part"/>
    <property type="match status" value="1"/>
</dbReference>
<dbReference type="Pfam" id="PF02195">
    <property type="entry name" value="ParB_N"/>
    <property type="match status" value="1"/>
</dbReference>
<dbReference type="PANTHER" id="PTHR33375:SF1">
    <property type="entry name" value="CHROMOSOME-PARTITIONING PROTEIN PARB-RELATED"/>
    <property type="match status" value="1"/>
</dbReference>
<evidence type="ECO:0000313" key="5">
    <source>
        <dbReference type="Proteomes" id="UP001148185"/>
    </source>
</evidence>
<keyword evidence="5" id="KW-1185">Reference proteome</keyword>
<feature type="domain" description="ParB-like N-terminal" evidence="3">
    <location>
        <begin position="64"/>
        <end position="151"/>
    </location>
</feature>